<feature type="signal peptide" evidence="1">
    <location>
        <begin position="1"/>
        <end position="21"/>
    </location>
</feature>
<evidence type="ECO:0000256" key="1">
    <source>
        <dbReference type="SAM" id="SignalP"/>
    </source>
</evidence>
<dbReference type="STRING" id="1531966.A0A0A1SK88"/>
<gene>
    <name evidence="2" type="ORF">VHEMI00797</name>
</gene>
<reference evidence="2 3" key="1">
    <citation type="journal article" date="2015" name="Genome Announc.">
        <title>Draft Genome Sequence and Gene Annotation of the Entomopathogenic Fungus Verticillium hemipterigenum.</title>
        <authorList>
            <person name="Horn F."/>
            <person name="Habel A."/>
            <person name="Scharf D.H."/>
            <person name="Dworschak J."/>
            <person name="Brakhage A.A."/>
            <person name="Guthke R."/>
            <person name="Hertweck C."/>
            <person name="Linde J."/>
        </authorList>
    </citation>
    <scope>NUCLEOTIDE SEQUENCE [LARGE SCALE GENOMIC DNA]</scope>
</reference>
<proteinExistence type="predicted"/>
<accession>A0A0A1SK88</accession>
<dbReference type="OrthoDB" id="6119954at2759"/>
<evidence type="ECO:0000313" key="3">
    <source>
        <dbReference type="Proteomes" id="UP000039046"/>
    </source>
</evidence>
<dbReference type="HOGENOM" id="CLU_1355508_0_0_1"/>
<feature type="chain" id="PRO_5001979110" description="Cell wall protein" evidence="1">
    <location>
        <begin position="22"/>
        <end position="202"/>
    </location>
</feature>
<dbReference type="EMBL" id="CDHN01000001">
    <property type="protein sequence ID" value="CEJ80623.1"/>
    <property type="molecule type" value="Genomic_DNA"/>
</dbReference>
<protein>
    <recommendedName>
        <fullName evidence="4">Cell wall protein</fullName>
    </recommendedName>
</protein>
<dbReference type="AlphaFoldDB" id="A0A0A1SK88"/>
<evidence type="ECO:0000313" key="2">
    <source>
        <dbReference type="EMBL" id="CEJ80623.1"/>
    </source>
</evidence>
<evidence type="ECO:0008006" key="4">
    <source>
        <dbReference type="Google" id="ProtNLM"/>
    </source>
</evidence>
<organism evidence="2 3">
    <name type="scientific">[Torrubiella] hemipterigena</name>
    <dbReference type="NCBI Taxonomy" id="1531966"/>
    <lineage>
        <taxon>Eukaryota</taxon>
        <taxon>Fungi</taxon>
        <taxon>Dikarya</taxon>
        <taxon>Ascomycota</taxon>
        <taxon>Pezizomycotina</taxon>
        <taxon>Sordariomycetes</taxon>
        <taxon>Hypocreomycetidae</taxon>
        <taxon>Hypocreales</taxon>
        <taxon>Clavicipitaceae</taxon>
        <taxon>Clavicipitaceae incertae sedis</taxon>
        <taxon>'Torrubiella' clade</taxon>
    </lineage>
</organism>
<sequence length="202" mass="21990">MRFHAFAATIFSLVAIAYADADEPDHGATAKSILQNLRQGFEALAGAANQFHGSPDGLTSAASGLLENLEADLVRMKNIPSLKATQCLPLVSPALKVEKHGNILAGVLKARRPEIELHSLCDTVEGFLSRGVDTSAEFMEVLKRKVPLLVRPVVKLSGDMTIKTLKQLRDHFSSDVCINRSLHWCPRSSPLMLAPKHTCLVK</sequence>
<dbReference type="Proteomes" id="UP000039046">
    <property type="component" value="Unassembled WGS sequence"/>
</dbReference>
<name>A0A0A1SK88_9HYPO</name>
<keyword evidence="3" id="KW-1185">Reference proteome</keyword>
<keyword evidence="1" id="KW-0732">Signal</keyword>